<sequence>MSNLAASYKEKYRNKLENKAKEQGYGSVDELIEAQRRKRLEEAKAKHQAQVSNGRHDVSSSGAALSAKGQAGAGAETIAASQPAQRPKTNNLPPHVK</sequence>
<protein>
    <submittedName>
        <fullName evidence="1">Uncharacterized protein</fullName>
    </submittedName>
</protein>
<dbReference type="EMBL" id="JAMZIH010008889">
    <property type="protein sequence ID" value="KAJ1671159.1"/>
    <property type="molecule type" value="Genomic_DNA"/>
</dbReference>
<dbReference type="Proteomes" id="UP001145114">
    <property type="component" value="Unassembled WGS sequence"/>
</dbReference>
<keyword evidence="2" id="KW-1185">Reference proteome</keyword>
<evidence type="ECO:0000313" key="1">
    <source>
        <dbReference type="EMBL" id="KAJ1671159.1"/>
    </source>
</evidence>
<feature type="non-terminal residue" evidence="1">
    <location>
        <position position="97"/>
    </location>
</feature>
<organism evidence="1 2">
    <name type="scientific">Spiromyces aspiralis</name>
    <dbReference type="NCBI Taxonomy" id="68401"/>
    <lineage>
        <taxon>Eukaryota</taxon>
        <taxon>Fungi</taxon>
        <taxon>Fungi incertae sedis</taxon>
        <taxon>Zoopagomycota</taxon>
        <taxon>Kickxellomycotina</taxon>
        <taxon>Kickxellomycetes</taxon>
        <taxon>Kickxellales</taxon>
        <taxon>Kickxellaceae</taxon>
        <taxon>Spiromyces</taxon>
    </lineage>
</organism>
<name>A0ACC1HCU7_9FUNG</name>
<comment type="caution">
    <text evidence="1">The sequence shown here is derived from an EMBL/GenBank/DDBJ whole genome shotgun (WGS) entry which is preliminary data.</text>
</comment>
<evidence type="ECO:0000313" key="2">
    <source>
        <dbReference type="Proteomes" id="UP001145114"/>
    </source>
</evidence>
<accession>A0ACC1HCU7</accession>
<proteinExistence type="predicted"/>
<reference evidence="1" key="1">
    <citation type="submission" date="2022-06" db="EMBL/GenBank/DDBJ databases">
        <title>Phylogenomic reconstructions and comparative analyses of Kickxellomycotina fungi.</title>
        <authorList>
            <person name="Reynolds N.K."/>
            <person name="Stajich J.E."/>
            <person name="Barry K."/>
            <person name="Grigoriev I.V."/>
            <person name="Crous P."/>
            <person name="Smith M.E."/>
        </authorList>
    </citation>
    <scope>NUCLEOTIDE SEQUENCE</scope>
    <source>
        <strain evidence="1">RSA 2271</strain>
    </source>
</reference>
<gene>
    <name evidence="1" type="ORF">EV182_007788</name>
</gene>